<evidence type="ECO:0000256" key="10">
    <source>
        <dbReference type="ARBA" id="ARBA00023098"/>
    </source>
</evidence>
<evidence type="ECO:0000256" key="4">
    <source>
        <dbReference type="ARBA" id="ARBA00012745"/>
    </source>
</evidence>
<feature type="active site" description="Proton donor" evidence="12">
    <location>
        <position position="263"/>
    </location>
</feature>
<dbReference type="Pfam" id="PF03331">
    <property type="entry name" value="LpxC"/>
    <property type="match status" value="1"/>
</dbReference>
<keyword evidence="9 12" id="KW-0862">Zinc</keyword>
<dbReference type="NCBIfam" id="TIGR00325">
    <property type="entry name" value="lpxC"/>
    <property type="match status" value="1"/>
</dbReference>
<keyword evidence="6 12" id="KW-0441">Lipid A biosynthesis</keyword>
<keyword evidence="7 12" id="KW-0479">Metal-binding</keyword>
<comment type="pathway">
    <text evidence="3 12">Glycolipid biosynthesis; lipid IV(A) biosynthesis; lipid IV(A) from (3R)-3-hydroxytetradecanoyl-[acyl-carrier-protein] and UDP-N-acetyl-alpha-D-glucosamine: step 2/6.</text>
</comment>
<evidence type="ECO:0000256" key="8">
    <source>
        <dbReference type="ARBA" id="ARBA00022801"/>
    </source>
</evidence>
<comment type="similarity">
    <text evidence="12">Belongs to the LpxC family.</text>
</comment>
<dbReference type="EMBL" id="DROK01000253">
    <property type="protein sequence ID" value="HHI97864.1"/>
    <property type="molecule type" value="Genomic_DNA"/>
</dbReference>
<name>A0A7V5P1G0_9BACT</name>
<dbReference type="PANTHER" id="PTHR33694:SF1">
    <property type="entry name" value="UDP-3-O-ACYL-N-ACETYLGLUCOSAMINE DEACETYLASE 1, MITOCHONDRIAL-RELATED"/>
    <property type="match status" value="1"/>
</dbReference>
<evidence type="ECO:0000256" key="7">
    <source>
        <dbReference type="ARBA" id="ARBA00022723"/>
    </source>
</evidence>
<evidence type="ECO:0000256" key="3">
    <source>
        <dbReference type="ARBA" id="ARBA00005002"/>
    </source>
</evidence>
<comment type="catalytic activity">
    <reaction evidence="11 12">
        <text>a UDP-3-O-[(3R)-3-hydroxyacyl]-N-acetyl-alpha-D-glucosamine + H2O = a UDP-3-O-[(3R)-3-hydroxyacyl]-alpha-D-glucosamine + acetate</text>
        <dbReference type="Rhea" id="RHEA:67816"/>
        <dbReference type="ChEBI" id="CHEBI:15377"/>
        <dbReference type="ChEBI" id="CHEBI:30089"/>
        <dbReference type="ChEBI" id="CHEBI:137740"/>
        <dbReference type="ChEBI" id="CHEBI:173225"/>
        <dbReference type="EC" id="3.5.1.108"/>
    </reaction>
</comment>
<evidence type="ECO:0000256" key="11">
    <source>
        <dbReference type="ARBA" id="ARBA00024535"/>
    </source>
</evidence>
<gene>
    <name evidence="12 13" type="primary">lpxC</name>
    <name evidence="13" type="ORF">ENJ96_08415</name>
</gene>
<evidence type="ECO:0000313" key="13">
    <source>
        <dbReference type="EMBL" id="HHI97864.1"/>
    </source>
</evidence>
<evidence type="ECO:0000256" key="1">
    <source>
        <dbReference type="ARBA" id="ARBA00001947"/>
    </source>
</evidence>
<evidence type="ECO:0000256" key="6">
    <source>
        <dbReference type="ARBA" id="ARBA00022556"/>
    </source>
</evidence>
<dbReference type="Proteomes" id="UP000886101">
    <property type="component" value="Unassembled WGS sequence"/>
</dbReference>
<dbReference type="InterPro" id="IPR004463">
    <property type="entry name" value="UDP-acyl_GlcNac_deAcase"/>
</dbReference>
<dbReference type="HAMAP" id="MF_00388">
    <property type="entry name" value="LpxC"/>
    <property type="match status" value="1"/>
</dbReference>
<keyword evidence="5 12" id="KW-0444">Lipid biosynthesis</keyword>
<dbReference type="GO" id="GO:0016020">
    <property type="term" value="C:membrane"/>
    <property type="evidence" value="ECO:0007669"/>
    <property type="project" value="GOC"/>
</dbReference>
<dbReference type="UniPathway" id="UPA00359">
    <property type="reaction ID" value="UER00478"/>
</dbReference>
<feature type="binding site" evidence="12">
    <location>
        <position position="236"/>
    </location>
    <ligand>
        <name>Zn(2+)</name>
        <dbReference type="ChEBI" id="CHEBI:29105"/>
    </ligand>
</feature>
<evidence type="ECO:0000256" key="2">
    <source>
        <dbReference type="ARBA" id="ARBA00002923"/>
    </source>
</evidence>
<dbReference type="Gene3D" id="3.30.230.20">
    <property type="entry name" value="lpxc deacetylase, domain 1"/>
    <property type="match status" value="1"/>
</dbReference>
<evidence type="ECO:0000256" key="9">
    <source>
        <dbReference type="ARBA" id="ARBA00022833"/>
    </source>
</evidence>
<dbReference type="InterPro" id="IPR011334">
    <property type="entry name" value="UDP-acyl_GlcNac_deAcase_C"/>
</dbReference>
<feature type="binding site" evidence="12">
    <location>
        <position position="79"/>
    </location>
    <ligand>
        <name>Zn(2+)</name>
        <dbReference type="ChEBI" id="CHEBI:29105"/>
    </ligand>
</feature>
<reference evidence="13" key="1">
    <citation type="journal article" date="2020" name="mSystems">
        <title>Genome- and Community-Level Interaction Insights into Carbon Utilization and Element Cycling Functions of Hydrothermarchaeota in Hydrothermal Sediment.</title>
        <authorList>
            <person name="Zhou Z."/>
            <person name="Liu Y."/>
            <person name="Xu W."/>
            <person name="Pan J."/>
            <person name="Luo Z.H."/>
            <person name="Li M."/>
        </authorList>
    </citation>
    <scope>NUCLEOTIDE SEQUENCE [LARGE SCALE GENOMIC DNA]</scope>
    <source>
        <strain evidence="13">HyVt-533</strain>
    </source>
</reference>
<proteinExistence type="inferred from homology"/>
<dbReference type="GO" id="GO:0009245">
    <property type="term" value="P:lipid A biosynthetic process"/>
    <property type="evidence" value="ECO:0007669"/>
    <property type="project" value="UniProtKB-UniRule"/>
</dbReference>
<dbReference type="Gene3D" id="3.30.1700.10">
    <property type="entry name" value="lpxc deacetylase, domain 2"/>
    <property type="match status" value="1"/>
</dbReference>
<sequence length="301" mass="33411">MELFQHTLAKKVDIEGEGVLSGAQIRVEFCPAPPNHGIVFERADLPSPVRIPVRPENVKAVSGASVLVKGGVEIYYVEHLLAALNGLAVDNLLVRVFGGEIPLFDGSAKPFVEAILRAGRKPLWSLRRYIRLEEEIVVSEGQARVCLRPAEGLKLRYLIDFPHPSIGKQEFSLELSQERFLSEVSFARTFAFLKDILPLRKAGILKGGSLESALVLDDKQVLNPDGLKKPNEFVRHKVLDLLGDLYLLGAPLLAEVEARYATHRLHIKAVKAVLRNLYAWRWYPSPARAPLAVFSLPAYAA</sequence>
<dbReference type="InterPro" id="IPR020568">
    <property type="entry name" value="Ribosomal_Su5_D2-typ_SF"/>
</dbReference>
<dbReference type="GO" id="GO:0046872">
    <property type="term" value="F:metal ion binding"/>
    <property type="evidence" value="ECO:0007669"/>
    <property type="project" value="UniProtKB-KW"/>
</dbReference>
<comment type="cofactor">
    <cofactor evidence="1 12">
        <name>Zn(2+)</name>
        <dbReference type="ChEBI" id="CHEBI:29105"/>
    </cofactor>
</comment>
<dbReference type="SUPFAM" id="SSF54211">
    <property type="entry name" value="Ribosomal protein S5 domain 2-like"/>
    <property type="match status" value="2"/>
</dbReference>
<keyword evidence="10 12" id="KW-0443">Lipid metabolism</keyword>
<dbReference type="EC" id="3.5.1.108" evidence="4 12"/>
<dbReference type="PANTHER" id="PTHR33694">
    <property type="entry name" value="UDP-3-O-ACYL-N-ACETYLGLUCOSAMINE DEACETYLASE 1, MITOCHONDRIAL-RELATED"/>
    <property type="match status" value="1"/>
</dbReference>
<comment type="caution">
    <text evidence="13">The sequence shown here is derived from an EMBL/GenBank/DDBJ whole genome shotgun (WGS) entry which is preliminary data.</text>
</comment>
<evidence type="ECO:0000256" key="5">
    <source>
        <dbReference type="ARBA" id="ARBA00022516"/>
    </source>
</evidence>
<dbReference type="AlphaFoldDB" id="A0A7V5P1G0"/>
<dbReference type="InterPro" id="IPR015870">
    <property type="entry name" value="UDP-acyl_N-AcGlcN_deAcase_N"/>
</dbReference>
<feature type="binding site" evidence="12">
    <location>
        <position position="240"/>
    </location>
    <ligand>
        <name>Zn(2+)</name>
        <dbReference type="ChEBI" id="CHEBI:29105"/>
    </ligand>
</feature>
<evidence type="ECO:0000256" key="12">
    <source>
        <dbReference type="HAMAP-Rule" id="MF_00388"/>
    </source>
</evidence>
<comment type="function">
    <text evidence="2 12">Catalyzes the hydrolysis of UDP-3-O-myristoyl-N-acetylglucosamine to form UDP-3-O-myristoylglucosamine and acetate, the committed step in lipid A biosynthesis.</text>
</comment>
<dbReference type="GO" id="GO:0103117">
    <property type="term" value="F:UDP-3-O-acyl-N-acetylglucosamine deacetylase activity"/>
    <property type="evidence" value="ECO:0007669"/>
    <property type="project" value="UniProtKB-UniRule"/>
</dbReference>
<keyword evidence="8 12" id="KW-0378">Hydrolase</keyword>
<organism evidence="13">
    <name type="scientific">Thermodesulfatator atlanticus</name>
    <dbReference type="NCBI Taxonomy" id="501497"/>
    <lineage>
        <taxon>Bacteria</taxon>
        <taxon>Pseudomonadati</taxon>
        <taxon>Thermodesulfobacteriota</taxon>
        <taxon>Thermodesulfobacteria</taxon>
        <taxon>Thermodesulfobacteriales</taxon>
        <taxon>Thermodesulfatatoraceae</taxon>
        <taxon>Thermodesulfatator</taxon>
    </lineage>
</organism>
<protein>
    <recommendedName>
        <fullName evidence="4 12">UDP-3-O-acyl-N-acetylglucosamine deacetylase</fullName>
        <shortName evidence="12">UDP-3-O-acyl-GlcNAc deacetylase</shortName>
        <ecNumber evidence="4 12">3.5.1.108</ecNumber>
    </recommendedName>
    <alternativeName>
        <fullName evidence="12">UDP-3-O-[R-3-hydroxymyristoyl]-N-acetylglucosamine deacetylase</fullName>
    </alternativeName>
</protein>
<accession>A0A7V5P1G0</accession>